<keyword evidence="1" id="KW-1133">Transmembrane helix</keyword>
<dbReference type="Proteomes" id="UP001232445">
    <property type="component" value="Unassembled WGS sequence"/>
</dbReference>
<protein>
    <submittedName>
        <fullName evidence="2">Fluoroquinolone transport system permease protein</fullName>
    </submittedName>
</protein>
<dbReference type="InterPro" id="IPR056926">
    <property type="entry name" value="FLQE3_permease"/>
</dbReference>
<feature type="transmembrane region" description="Helical" evidence="1">
    <location>
        <begin position="45"/>
        <end position="69"/>
    </location>
</feature>
<sequence length="236" mass="26464">MSTMMALVKQDIKFQVRHGFYLAYAVITMMYIASLSFLPEQAKPLAASLIIFSDPSALGYFFIGGIILLEKGQNIFDNLFVTPVQIRDYIMSKVLSLGLISLITSVIIHGTVFGFAHLTFLFISGVLLTSVLFTLIGMAVAVRCQSLNGFFLLSPLYSVWFCLPLLGFLNIYDSPLYYVLPTQASLLLISSPFSPLEKSLILLLFFTLFSWIGLAYMWAFRSFRHHIVFKMGGSMV</sequence>
<organism evidence="2 3">
    <name type="scientific">Caldalkalibacillus uzonensis</name>
    <dbReference type="NCBI Taxonomy" id="353224"/>
    <lineage>
        <taxon>Bacteria</taxon>
        <taxon>Bacillati</taxon>
        <taxon>Bacillota</taxon>
        <taxon>Bacilli</taxon>
        <taxon>Bacillales</taxon>
        <taxon>Bacillaceae</taxon>
        <taxon>Caldalkalibacillus</taxon>
    </lineage>
</organism>
<proteinExistence type="predicted"/>
<feature type="transmembrane region" description="Helical" evidence="1">
    <location>
        <begin position="118"/>
        <end position="142"/>
    </location>
</feature>
<reference evidence="2 3" key="1">
    <citation type="submission" date="2023-07" db="EMBL/GenBank/DDBJ databases">
        <title>Genomic Encyclopedia of Type Strains, Phase IV (KMG-IV): sequencing the most valuable type-strain genomes for metagenomic binning, comparative biology and taxonomic classification.</title>
        <authorList>
            <person name="Goeker M."/>
        </authorList>
    </citation>
    <scope>NUCLEOTIDE SEQUENCE [LARGE SCALE GENOMIC DNA]</scope>
    <source>
        <strain evidence="2 3">DSM 17740</strain>
    </source>
</reference>
<evidence type="ECO:0000313" key="2">
    <source>
        <dbReference type="EMBL" id="MDQ0338024.1"/>
    </source>
</evidence>
<keyword evidence="1" id="KW-0812">Transmembrane</keyword>
<name>A0ABU0CNP2_9BACI</name>
<feature type="transmembrane region" description="Helical" evidence="1">
    <location>
        <begin position="149"/>
        <end position="172"/>
    </location>
</feature>
<comment type="caution">
    <text evidence="2">The sequence shown here is derived from an EMBL/GenBank/DDBJ whole genome shotgun (WGS) entry which is preliminary data.</text>
</comment>
<gene>
    <name evidence="2" type="ORF">J2S00_000807</name>
</gene>
<dbReference type="Pfam" id="PF24686">
    <property type="entry name" value="FLQE3_permease"/>
    <property type="match status" value="1"/>
</dbReference>
<evidence type="ECO:0000313" key="3">
    <source>
        <dbReference type="Proteomes" id="UP001232445"/>
    </source>
</evidence>
<feature type="transmembrane region" description="Helical" evidence="1">
    <location>
        <begin position="90"/>
        <end position="112"/>
    </location>
</feature>
<keyword evidence="3" id="KW-1185">Reference proteome</keyword>
<feature type="transmembrane region" description="Helical" evidence="1">
    <location>
        <begin position="21"/>
        <end position="39"/>
    </location>
</feature>
<feature type="transmembrane region" description="Helical" evidence="1">
    <location>
        <begin position="200"/>
        <end position="220"/>
    </location>
</feature>
<accession>A0ABU0CNP2</accession>
<dbReference type="EMBL" id="JAUSUQ010000002">
    <property type="protein sequence ID" value="MDQ0338024.1"/>
    <property type="molecule type" value="Genomic_DNA"/>
</dbReference>
<keyword evidence="1" id="KW-0472">Membrane</keyword>
<evidence type="ECO:0000256" key="1">
    <source>
        <dbReference type="SAM" id="Phobius"/>
    </source>
</evidence>
<dbReference type="RefSeq" id="WP_307335720.1">
    <property type="nucleotide sequence ID" value="NZ_JAUSUQ010000002.1"/>
</dbReference>